<evidence type="ECO:0000313" key="1">
    <source>
        <dbReference type="EMBL" id="KAJ9103027.1"/>
    </source>
</evidence>
<sequence length="199" mass="21513">MQEDEPEARIPEDLGTTLATLQSFIGQPPSALQVQSYLSSLAKAPLDPETKSYSDASYVNYHALGISLCCIRKKESSGEDVVVESVDLYNPRPTVAVPGRRSRKREWERFTGLPLSIPSPPNTTDTKPLLLDSSTTGAALVSTLGEPTRKGGGTGWVDVWLEYASLGLQIDLQDPRGDEVVSEEEQKKGMGGSGKMGME</sequence>
<proteinExistence type="predicted"/>
<organism evidence="1 2">
    <name type="scientific">Naganishia adeliensis</name>
    <dbReference type="NCBI Taxonomy" id="92952"/>
    <lineage>
        <taxon>Eukaryota</taxon>
        <taxon>Fungi</taxon>
        <taxon>Dikarya</taxon>
        <taxon>Basidiomycota</taxon>
        <taxon>Agaricomycotina</taxon>
        <taxon>Tremellomycetes</taxon>
        <taxon>Filobasidiales</taxon>
        <taxon>Filobasidiaceae</taxon>
        <taxon>Naganishia</taxon>
    </lineage>
</organism>
<name>A0ACC2VUM7_9TREE</name>
<gene>
    <name evidence="1" type="ORF">QFC20_004836</name>
</gene>
<evidence type="ECO:0000313" key="2">
    <source>
        <dbReference type="Proteomes" id="UP001230649"/>
    </source>
</evidence>
<protein>
    <submittedName>
        <fullName evidence="1">Uncharacterized protein</fullName>
    </submittedName>
</protein>
<dbReference type="Proteomes" id="UP001230649">
    <property type="component" value="Unassembled WGS sequence"/>
</dbReference>
<reference evidence="1" key="1">
    <citation type="submission" date="2023-04" db="EMBL/GenBank/DDBJ databases">
        <title>Draft Genome sequencing of Naganishia species isolated from polar environments using Oxford Nanopore Technology.</title>
        <authorList>
            <person name="Leo P."/>
            <person name="Venkateswaran K."/>
        </authorList>
    </citation>
    <scope>NUCLEOTIDE SEQUENCE</scope>
    <source>
        <strain evidence="1">MNA-CCFEE 5262</strain>
    </source>
</reference>
<comment type="caution">
    <text evidence="1">The sequence shown here is derived from an EMBL/GenBank/DDBJ whole genome shotgun (WGS) entry which is preliminary data.</text>
</comment>
<keyword evidence="2" id="KW-1185">Reference proteome</keyword>
<accession>A0ACC2VUM7</accession>
<dbReference type="EMBL" id="JASBWS010000060">
    <property type="protein sequence ID" value="KAJ9103027.1"/>
    <property type="molecule type" value="Genomic_DNA"/>
</dbReference>